<sequence>MSINTVPHVDKRFNASIQAFDEIPDLKIIYPKVFPDDRGFFSETYNKVEWKDKLAFDETFLQDNHSFSKYGVVRGLHSQPGMGKLVSVISGKIFDVAVDARPDSATFGQWKSAILDSQTKNQFWIPDGFLHGFQCLSEEGAHVTYKCTGVYNPSTEYGINPFDEELNIDWPIKDKEKIIFSERDSAHPSFNSLRK</sequence>
<dbReference type="PANTHER" id="PTHR21047:SF2">
    <property type="entry name" value="THYMIDINE DIPHOSPHO-4-KETO-RHAMNOSE 3,5-EPIMERASE"/>
    <property type="match status" value="1"/>
</dbReference>
<proteinExistence type="predicted"/>
<dbReference type="PANTHER" id="PTHR21047">
    <property type="entry name" value="DTDP-6-DEOXY-D-GLUCOSE-3,5 EPIMERASE"/>
    <property type="match status" value="1"/>
</dbReference>
<dbReference type="InterPro" id="IPR014710">
    <property type="entry name" value="RmlC-like_jellyroll"/>
</dbReference>
<dbReference type="SUPFAM" id="SSF51182">
    <property type="entry name" value="RmlC-like cupins"/>
    <property type="match status" value="1"/>
</dbReference>
<dbReference type="Proteomes" id="UP000035681">
    <property type="component" value="Unplaced"/>
</dbReference>
<evidence type="ECO:0000313" key="3">
    <source>
        <dbReference type="WBParaSite" id="TCONS_00002372.p1"/>
    </source>
</evidence>
<dbReference type="GO" id="GO:0000271">
    <property type="term" value="P:polysaccharide biosynthetic process"/>
    <property type="evidence" value="ECO:0007669"/>
    <property type="project" value="TreeGrafter"/>
</dbReference>
<reference evidence="2" key="1">
    <citation type="submission" date="2015-08" db="UniProtKB">
        <authorList>
            <consortium name="WormBaseParasite"/>
        </authorList>
    </citation>
    <scope>IDENTIFICATION</scope>
</reference>
<evidence type="ECO:0000313" key="1">
    <source>
        <dbReference type="Proteomes" id="UP000035681"/>
    </source>
</evidence>
<dbReference type="NCBIfam" id="TIGR01221">
    <property type="entry name" value="rmlC"/>
    <property type="match status" value="1"/>
</dbReference>
<dbReference type="InterPro" id="IPR000888">
    <property type="entry name" value="RmlC-like"/>
</dbReference>
<dbReference type="InterPro" id="IPR011051">
    <property type="entry name" value="RmlC_Cupin_sf"/>
</dbReference>
<dbReference type="CDD" id="cd00438">
    <property type="entry name" value="cupin_RmlC"/>
    <property type="match status" value="1"/>
</dbReference>
<accession>A0A0K0EQE9</accession>
<evidence type="ECO:0000313" key="2">
    <source>
        <dbReference type="WBParaSite" id="SSTP_0001167800.1"/>
    </source>
</evidence>
<dbReference type="GO" id="GO:0008830">
    <property type="term" value="F:dTDP-4-dehydrorhamnose 3,5-epimerase activity"/>
    <property type="evidence" value="ECO:0007669"/>
    <property type="project" value="InterPro"/>
</dbReference>
<keyword evidence="1" id="KW-1185">Reference proteome</keyword>
<dbReference type="STRING" id="6248.A0A0K0EQE9"/>
<dbReference type="Pfam" id="PF00908">
    <property type="entry name" value="dTDP_sugar_isom"/>
    <property type="match status" value="1"/>
</dbReference>
<dbReference type="AlphaFoldDB" id="A0A0K0EQE9"/>
<dbReference type="Gene3D" id="2.60.120.10">
    <property type="entry name" value="Jelly Rolls"/>
    <property type="match status" value="1"/>
</dbReference>
<dbReference type="WBParaSite" id="SSTP_0001167800.1">
    <property type="protein sequence ID" value="SSTP_0001167800.1"/>
    <property type="gene ID" value="SSTP_0001167800"/>
</dbReference>
<dbReference type="GO" id="GO:0005829">
    <property type="term" value="C:cytosol"/>
    <property type="evidence" value="ECO:0007669"/>
    <property type="project" value="TreeGrafter"/>
</dbReference>
<name>A0A0K0EQE9_STRER</name>
<organism evidence="2">
    <name type="scientific">Strongyloides stercoralis</name>
    <name type="common">Threadworm</name>
    <dbReference type="NCBI Taxonomy" id="6248"/>
    <lineage>
        <taxon>Eukaryota</taxon>
        <taxon>Metazoa</taxon>
        <taxon>Ecdysozoa</taxon>
        <taxon>Nematoda</taxon>
        <taxon>Chromadorea</taxon>
        <taxon>Rhabditida</taxon>
        <taxon>Tylenchina</taxon>
        <taxon>Panagrolaimomorpha</taxon>
        <taxon>Strongyloidoidea</taxon>
        <taxon>Strongyloididae</taxon>
        <taxon>Strongyloides</taxon>
    </lineage>
</organism>
<protein>
    <submittedName>
        <fullName evidence="2">Thymidine diphospho-4-keto-rhamnose 3,5-epimerase</fullName>
    </submittedName>
    <submittedName>
        <fullName evidence="3">dTDP-4-dehydrorhamnose 3,5-epimerase</fullName>
    </submittedName>
</protein>
<dbReference type="WBParaSite" id="TCONS_00002372.p1">
    <property type="protein sequence ID" value="TCONS_00002372.p1"/>
    <property type="gene ID" value="XLOC_002225"/>
</dbReference>